<dbReference type="EMBL" id="FNDX01000023">
    <property type="protein sequence ID" value="SDJ73989.1"/>
    <property type="molecule type" value="Genomic_DNA"/>
</dbReference>
<gene>
    <name evidence="1" type="ORF">SAMN05216192_12324</name>
</gene>
<organism evidence="1 2">
    <name type="scientific">Paenibacillus typhae</name>
    <dbReference type="NCBI Taxonomy" id="1174501"/>
    <lineage>
        <taxon>Bacteria</taxon>
        <taxon>Bacillati</taxon>
        <taxon>Bacillota</taxon>
        <taxon>Bacilli</taxon>
        <taxon>Bacillales</taxon>
        <taxon>Paenibacillaceae</taxon>
        <taxon>Paenibacillus</taxon>
    </lineage>
</organism>
<accession>A0A1G8W6T2</accession>
<evidence type="ECO:0000313" key="2">
    <source>
        <dbReference type="Proteomes" id="UP000199050"/>
    </source>
</evidence>
<proteinExistence type="predicted"/>
<reference evidence="2" key="1">
    <citation type="submission" date="2016-10" db="EMBL/GenBank/DDBJ databases">
        <authorList>
            <person name="Varghese N."/>
            <person name="Submissions S."/>
        </authorList>
    </citation>
    <scope>NUCLEOTIDE SEQUENCE [LARGE SCALE GENOMIC DNA]</scope>
    <source>
        <strain evidence="2">CGMCC 1.11012</strain>
    </source>
</reference>
<name>A0A1G8W6T2_9BACL</name>
<dbReference type="AlphaFoldDB" id="A0A1G8W6T2"/>
<sequence length="51" mass="5761">MASFPAFVTFFYPLHPDLCVRETENLTAGRMDIGTMMATILCCARTTNSKW</sequence>
<evidence type="ECO:0000313" key="1">
    <source>
        <dbReference type="EMBL" id="SDJ73989.1"/>
    </source>
</evidence>
<dbReference type="Proteomes" id="UP000199050">
    <property type="component" value="Unassembled WGS sequence"/>
</dbReference>
<keyword evidence="2" id="KW-1185">Reference proteome</keyword>
<protein>
    <submittedName>
        <fullName evidence="1">Uncharacterized protein</fullName>
    </submittedName>
</protein>